<sequence>MHSFFLFHVENFPDNLSFRFIDLKLSVYRSMEYFVNQDQGILVAPPGSGKTIIGLALIASKLQPALIITHRKQIYNQWLDRIEDFLKVPKREIGQYVSAKKTIKSPVTVAMIQTLAKANLKDVASKFGLVLVDECHHMPARTFRDVITQFSPKYLYGLTATPTRKNNDENLIFVYLGDVLYKVPRDYNQKTATPPKLKLVIRETNLSLPFSIGVAQFPVLSKILTFDSNRNQVIVEDILKEAKLGKKCLVLTERRDHAEALSIYLKKEFEVITLTGTLLPRKRREKEKQISDGHFQILIATGQLLGEGTSLKNIDCLFLVYPFSYEGKLIQYIGRIQHGEANIRTIYDYRDRNVEYLEKLFKKRQKYYKTLAPF</sequence>
<dbReference type="EMBL" id="MFTJ01000003">
    <property type="protein sequence ID" value="OGI66704.1"/>
    <property type="molecule type" value="Genomic_DNA"/>
</dbReference>
<dbReference type="PROSITE" id="PS51192">
    <property type="entry name" value="HELICASE_ATP_BIND_1"/>
    <property type="match status" value="1"/>
</dbReference>
<dbReference type="GO" id="GO:0005524">
    <property type="term" value="F:ATP binding"/>
    <property type="evidence" value="ECO:0007669"/>
    <property type="project" value="InterPro"/>
</dbReference>
<reference evidence="2 3" key="1">
    <citation type="journal article" date="2016" name="Nat. Commun.">
        <title>Thousands of microbial genomes shed light on interconnected biogeochemical processes in an aquifer system.</title>
        <authorList>
            <person name="Anantharaman K."/>
            <person name="Brown C.T."/>
            <person name="Hug L.A."/>
            <person name="Sharon I."/>
            <person name="Castelle C.J."/>
            <person name="Probst A.J."/>
            <person name="Thomas B.C."/>
            <person name="Singh A."/>
            <person name="Wilkins M.J."/>
            <person name="Karaoz U."/>
            <person name="Brodie E.L."/>
            <person name="Williams K.H."/>
            <person name="Hubbard S.S."/>
            <person name="Banfield J.F."/>
        </authorList>
    </citation>
    <scope>NUCLEOTIDE SEQUENCE [LARGE SCALE GENOMIC DNA]</scope>
</reference>
<dbReference type="Gene3D" id="3.40.50.300">
    <property type="entry name" value="P-loop containing nucleotide triphosphate hydrolases"/>
    <property type="match status" value="2"/>
</dbReference>
<dbReference type="GO" id="GO:0016787">
    <property type="term" value="F:hydrolase activity"/>
    <property type="evidence" value="ECO:0007669"/>
    <property type="project" value="InterPro"/>
</dbReference>
<dbReference type="CDD" id="cd17926">
    <property type="entry name" value="DEXHc_RE"/>
    <property type="match status" value="1"/>
</dbReference>
<dbReference type="PANTHER" id="PTHR47396:SF1">
    <property type="entry name" value="ATP-DEPENDENT HELICASE IRC3-RELATED"/>
    <property type="match status" value="1"/>
</dbReference>
<dbReference type="AlphaFoldDB" id="A0A1F6VAV5"/>
<dbReference type="InterPro" id="IPR006935">
    <property type="entry name" value="Helicase/UvrB_N"/>
</dbReference>
<dbReference type="Pfam" id="PF00271">
    <property type="entry name" value="Helicase_C"/>
    <property type="match status" value="1"/>
</dbReference>
<dbReference type="GO" id="GO:0005829">
    <property type="term" value="C:cytosol"/>
    <property type="evidence" value="ECO:0007669"/>
    <property type="project" value="TreeGrafter"/>
</dbReference>
<dbReference type="SUPFAM" id="SSF52540">
    <property type="entry name" value="P-loop containing nucleoside triphosphate hydrolases"/>
    <property type="match status" value="1"/>
</dbReference>
<accession>A0A1F6VAV5</accession>
<feature type="domain" description="Helicase ATP-binding" evidence="1">
    <location>
        <begin position="31"/>
        <end position="180"/>
    </location>
</feature>
<evidence type="ECO:0000313" key="3">
    <source>
        <dbReference type="Proteomes" id="UP000178700"/>
    </source>
</evidence>
<name>A0A1F6VAV5_9BACT</name>
<dbReference type="InterPro" id="IPR001650">
    <property type="entry name" value="Helicase_C-like"/>
</dbReference>
<dbReference type="Proteomes" id="UP000178700">
    <property type="component" value="Unassembled WGS sequence"/>
</dbReference>
<proteinExistence type="predicted"/>
<comment type="caution">
    <text evidence="2">The sequence shown here is derived from an EMBL/GenBank/DDBJ whole genome shotgun (WGS) entry which is preliminary data.</text>
</comment>
<dbReference type="InterPro" id="IPR014001">
    <property type="entry name" value="Helicase_ATP-bd"/>
</dbReference>
<protein>
    <recommendedName>
        <fullName evidence="1">Helicase ATP-binding domain-containing protein</fullName>
    </recommendedName>
</protein>
<organism evidence="2 3">
    <name type="scientific">Candidatus Nomurabacteria bacterium RIFCSPHIGHO2_01_FULL_39_10</name>
    <dbReference type="NCBI Taxonomy" id="1801733"/>
    <lineage>
        <taxon>Bacteria</taxon>
        <taxon>Candidatus Nomuraibacteriota</taxon>
    </lineage>
</organism>
<dbReference type="SMART" id="SM00487">
    <property type="entry name" value="DEXDc"/>
    <property type="match status" value="1"/>
</dbReference>
<dbReference type="PANTHER" id="PTHR47396">
    <property type="entry name" value="TYPE I RESTRICTION ENZYME ECOKI R PROTEIN"/>
    <property type="match status" value="1"/>
</dbReference>
<gene>
    <name evidence="2" type="ORF">A2642_01910</name>
</gene>
<evidence type="ECO:0000259" key="1">
    <source>
        <dbReference type="PROSITE" id="PS51192"/>
    </source>
</evidence>
<dbReference type="InterPro" id="IPR050742">
    <property type="entry name" value="Helicase_Restrict-Modif_Enz"/>
</dbReference>
<evidence type="ECO:0000313" key="2">
    <source>
        <dbReference type="EMBL" id="OGI66704.1"/>
    </source>
</evidence>
<dbReference type="GO" id="GO:0003677">
    <property type="term" value="F:DNA binding"/>
    <property type="evidence" value="ECO:0007669"/>
    <property type="project" value="InterPro"/>
</dbReference>
<dbReference type="InterPro" id="IPR027417">
    <property type="entry name" value="P-loop_NTPase"/>
</dbReference>
<dbReference type="Pfam" id="PF04851">
    <property type="entry name" value="ResIII"/>
    <property type="match status" value="1"/>
</dbReference>